<proteinExistence type="predicted"/>
<dbReference type="EMBL" id="CAADFZ010000115">
    <property type="protein sequence ID" value="VFK66902.1"/>
    <property type="molecule type" value="Genomic_DNA"/>
</dbReference>
<protein>
    <submittedName>
        <fullName evidence="2">Uncharacterized protein</fullName>
    </submittedName>
</protein>
<reference evidence="2" key="1">
    <citation type="submission" date="2019-02" db="EMBL/GenBank/DDBJ databases">
        <authorList>
            <person name="Gruber-Vodicka R. H."/>
            <person name="Seah K. B. B."/>
        </authorList>
    </citation>
    <scope>NUCLEOTIDE SEQUENCE</scope>
    <source>
        <strain evidence="2">BECK_BY8</strain>
    </source>
</reference>
<sequence length="80" mass="8518">MGRGPMEPEASYLHGITGYGVSSCWEKLIGSGCFGVCWHPGRASGATRTVELVSVENRPSRNRREKNAVISTGGGDLVHS</sequence>
<gene>
    <name evidence="2" type="ORF">BECKUNK1418G_GA0071005_11153</name>
</gene>
<dbReference type="AlphaFoldDB" id="A0A451ALJ7"/>
<name>A0A451ALJ7_9GAMM</name>
<evidence type="ECO:0000313" key="2">
    <source>
        <dbReference type="EMBL" id="VFK66902.1"/>
    </source>
</evidence>
<feature type="region of interest" description="Disordered" evidence="1">
    <location>
        <begin position="57"/>
        <end position="80"/>
    </location>
</feature>
<dbReference type="PROSITE" id="PS51257">
    <property type="entry name" value="PROKAR_LIPOPROTEIN"/>
    <property type="match status" value="1"/>
</dbReference>
<organism evidence="2">
    <name type="scientific">Candidatus Kentrum sp. UNK</name>
    <dbReference type="NCBI Taxonomy" id="2126344"/>
    <lineage>
        <taxon>Bacteria</taxon>
        <taxon>Pseudomonadati</taxon>
        <taxon>Pseudomonadota</taxon>
        <taxon>Gammaproteobacteria</taxon>
        <taxon>Candidatus Kentrum</taxon>
    </lineage>
</organism>
<accession>A0A451ALJ7</accession>
<evidence type="ECO:0000256" key="1">
    <source>
        <dbReference type="SAM" id="MobiDB-lite"/>
    </source>
</evidence>